<dbReference type="Proteomes" id="UP000288216">
    <property type="component" value="Unassembled WGS sequence"/>
</dbReference>
<protein>
    <recommendedName>
        <fullName evidence="2">PH domain-containing protein</fullName>
    </recommendedName>
</protein>
<dbReference type="AlphaFoldDB" id="A0A401PTE4"/>
<keyword evidence="4" id="KW-1185">Reference proteome</keyword>
<feature type="region of interest" description="Disordered" evidence="1">
    <location>
        <begin position="9"/>
        <end position="50"/>
    </location>
</feature>
<feature type="compositionally biased region" description="Low complexity" evidence="1">
    <location>
        <begin position="9"/>
        <end position="28"/>
    </location>
</feature>
<accession>A0A401PTE4</accession>
<dbReference type="PANTHER" id="PTHR12844:SF45">
    <property type="entry name" value="CNK3_IPCEF1 FUSION PROTEIN-RELATED"/>
    <property type="match status" value="1"/>
</dbReference>
<dbReference type="PROSITE" id="PS50003">
    <property type="entry name" value="PH_DOMAIN"/>
    <property type="match status" value="1"/>
</dbReference>
<gene>
    <name evidence="3" type="ORF">scyTo_0015472</name>
</gene>
<dbReference type="OrthoDB" id="74412at2759"/>
<dbReference type="SUPFAM" id="SSF50729">
    <property type="entry name" value="PH domain-like"/>
    <property type="match status" value="1"/>
</dbReference>
<dbReference type="CDD" id="cd01260">
    <property type="entry name" value="PH_CNK_mammalian-like"/>
    <property type="match status" value="1"/>
</dbReference>
<dbReference type="Gene3D" id="2.30.29.30">
    <property type="entry name" value="Pleckstrin-homology domain (PH domain)/Phosphotyrosine-binding domain (PTB)"/>
    <property type="match status" value="1"/>
</dbReference>
<dbReference type="InterPro" id="IPR011993">
    <property type="entry name" value="PH-like_dom_sf"/>
</dbReference>
<dbReference type="PANTHER" id="PTHR12844">
    <property type="entry name" value="CONNECTOR ENCHANCER OF KINASE SUPPRESSOR OF RAS"/>
    <property type="match status" value="1"/>
</dbReference>
<dbReference type="SMART" id="SM00233">
    <property type="entry name" value="PH"/>
    <property type="match status" value="1"/>
</dbReference>
<reference evidence="3 4" key="1">
    <citation type="journal article" date="2018" name="Nat. Ecol. Evol.">
        <title>Shark genomes provide insights into elasmobranch evolution and the origin of vertebrates.</title>
        <authorList>
            <person name="Hara Y"/>
            <person name="Yamaguchi K"/>
            <person name="Onimaru K"/>
            <person name="Kadota M"/>
            <person name="Koyanagi M"/>
            <person name="Keeley SD"/>
            <person name="Tatsumi K"/>
            <person name="Tanaka K"/>
            <person name="Motone F"/>
            <person name="Kageyama Y"/>
            <person name="Nozu R"/>
            <person name="Adachi N"/>
            <person name="Nishimura O"/>
            <person name="Nakagawa R"/>
            <person name="Tanegashima C"/>
            <person name="Kiyatake I"/>
            <person name="Matsumoto R"/>
            <person name="Murakumo K"/>
            <person name="Nishida K"/>
            <person name="Terakita A"/>
            <person name="Kuratani S"/>
            <person name="Sato K"/>
            <person name="Hyodo S Kuraku.S."/>
        </authorList>
    </citation>
    <scope>NUCLEOTIDE SEQUENCE [LARGE SCALE GENOMIC DNA]</scope>
</reference>
<comment type="caution">
    <text evidence="3">The sequence shown here is derived from an EMBL/GenBank/DDBJ whole genome shotgun (WGS) entry which is preliminary data.</text>
</comment>
<evidence type="ECO:0000313" key="3">
    <source>
        <dbReference type="EMBL" id="GCB76372.1"/>
    </source>
</evidence>
<dbReference type="EMBL" id="BFAA01008798">
    <property type="protein sequence ID" value="GCB76372.1"/>
    <property type="molecule type" value="Genomic_DNA"/>
</dbReference>
<dbReference type="InterPro" id="IPR051566">
    <property type="entry name" value="CNKSR"/>
</dbReference>
<evidence type="ECO:0000259" key="2">
    <source>
        <dbReference type="PROSITE" id="PS50003"/>
    </source>
</evidence>
<feature type="domain" description="PH" evidence="2">
    <location>
        <begin position="61"/>
        <end position="160"/>
    </location>
</feature>
<proteinExistence type="predicted"/>
<feature type="compositionally biased region" description="Basic residues" evidence="1">
    <location>
        <begin position="38"/>
        <end position="50"/>
    </location>
</feature>
<dbReference type="Pfam" id="PF00169">
    <property type="entry name" value="PH"/>
    <property type="match status" value="1"/>
</dbReference>
<dbReference type="STRING" id="75743.A0A401PTE4"/>
<organism evidence="3 4">
    <name type="scientific">Scyliorhinus torazame</name>
    <name type="common">Cloudy catshark</name>
    <name type="synonym">Catulus torazame</name>
    <dbReference type="NCBI Taxonomy" id="75743"/>
    <lineage>
        <taxon>Eukaryota</taxon>
        <taxon>Metazoa</taxon>
        <taxon>Chordata</taxon>
        <taxon>Craniata</taxon>
        <taxon>Vertebrata</taxon>
        <taxon>Chondrichthyes</taxon>
        <taxon>Elasmobranchii</taxon>
        <taxon>Galeomorphii</taxon>
        <taxon>Galeoidea</taxon>
        <taxon>Carcharhiniformes</taxon>
        <taxon>Scyliorhinidae</taxon>
        <taxon>Scyliorhinus</taxon>
    </lineage>
</organism>
<sequence length="217" mass="24105">VLQHLEGALPSLESTPSAPSSVSATGAANGTSTVALRSARKKTRGSTTMSRRRISCKDLGQADFQGWLYKKKTNKGLIGIKWKKYWFVLKGTCLYWYANQCAEKAEGFISLPEFKIDQGTECKKKHAIKASHPQFKGFYFAAENADDMSKWMNKMGLAAIHYTLPASEAKTEECWSESEHEDVEIPSEVPPLSCEAQQVNVVQENTNMLITIAQYTG</sequence>
<dbReference type="OMA" id="LITIAQY"/>
<name>A0A401PTE4_SCYTO</name>
<feature type="non-terminal residue" evidence="3">
    <location>
        <position position="1"/>
    </location>
</feature>
<evidence type="ECO:0000256" key="1">
    <source>
        <dbReference type="SAM" id="MobiDB-lite"/>
    </source>
</evidence>
<evidence type="ECO:0000313" key="4">
    <source>
        <dbReference type="Proteomes" id="UP000288216"/>
    </source>
</evidence>
<dbReference type="InterPro" id="IPR001849">
    <property type="entry name" value="PH_domain"/>
</dbReference>